<name>A0A256IKW4_9EURY</name>
<organism evidence="2 3">
    <name type="scientific">Halorubrum halodurans</name>
    <dbReference type="NCBI Taxonomy" id="1383851"/>
    <lineage>
        <taxon>Archaea</taxon>
        <taxon>Methanobacteriati</taxon>
        <taxon>Methanobacteriota</taxon>
        <taxon>Stenosarchaea group</taxon>
        <taxon>Halobacteria</taxon>
        <taxon>Halobacteriales</taxon>
        <taxon>Haloferacaceae</taxon>
        <taxon>Halorubrum</taxon>
    </lineage>
</organism>
<sequence>MSTVEILGTAQDAGVPHLGCRCESCAAAREDPRRARYASAIRLEDAGRYLFDATPDVRFQTVDVPDGVFLTHAHLGHLTGLSYFGRESVDADELPVYATSGLGDVIRDNEPLRSLVRERNVELRAVADGDPVALETTSVTPIRVDHRESLPTGTLAYRLDGPNRSLLYVSDVDALTARVESLIRDVDVALVDGTFWSADEIGRVEAVPHPTVRSSMATLADVDTEVRFTHLNHTNPLVDPASDARERLESAGFRVAARGDVVEL</sequence>
<dbReference type="EMBL" id="NHPJ01000079">
    <property type="protein sequence ID" value="OYR56792.1"/>
    <property type="molecule type" value="Genomic_DNA"/>
</dbReference>
<dbReference type="PANTHER" id="PTHR42663:SF6">
    <property type="entry name" value="HYDROLASE C777.06C-RELATED"/>
    <property type="match status" value="1"/>
</dbReference>
<dbReference type="InterPro" id="IPR001279">
    <property type="entry name" value="Metallo-B-lactamas"/>
</dbReference>
<dbReference type="PANTHER" id="PTHR42663">
    <property type="entry name" value="HYDROLASE C777.06C-RELATED-RELATED"/>
    <property type="match status" value="1"/>
</dbReference>
<dbReference type="SUPFAM" id="SSF56281">
    <property type="entry name" value="Metallo-hydrolase/oxidoreductase"/>
    <property type="match status" value="1"/>
</dbReference>
<dbReference type="OrthoDB" id="53037at2157"/>
<accession>A0A256IKW4</accession>
<dbReference type="Proteomes" id="UP000216308">
    <property type="component" value="Unassembled WGS sequence"/>
</dbReference>
<dbReference type="RefSeq" id="WP_094531676.1">
    <property type="nucleotide sequence ID" value="NZ_NHPJ01000079.1"/>
</dbReference>
<dbReference type="Gene3D" id="3.60.15.10">
    <property type="entry name" value="Ribonuclease Z/Hydroxyacylglutathione hydrolase-like"/>
    <property type="match status" value="1"/>
</dbReference>
<reference evidence="2 3" key="1">
    <citation type="journal article" date="2014" name="Front. Microbiol.">
        <title>Population and genomic analysis of the genus Halorubrum.</title>
        <authorList>
            <person name="Fullmer M.S."/>
            <person name="Soucy S.M."/>
            <person name="Swithers K.S."/>
            <person name="Makkay A.M."/>
            <person name="Wheeler R."/>
            <person name="Ventosa A."/>
            <person name="Gogarten J.P."/>
            <person name="Papke R.T."/>
        </authorList>
    </citation>
    <scope>NUCLEOTIDE SEQUENCE [LARGE SCALE GENOMIC DNA]</scope>
    <source>
        <strain evidence="2 3">Cb34</strain>
    </source>
</reference>
<evidence type="ECO:0000313" key="2">
    <source>
        <dbReference type="EMBL" id="OYR56792.1"/>
    </source>
</evidence>
<protein>
    <recommendedName>
        <fullName evidence="1">Metallo-beta-lactamase domain-containing protein</fullName>
    </recommendedName>
</protein>
<comment type="caution">
    <text evidence="2">The sequence shown here is derived from an EMBL/GenBank/DDBJ whole genome shotgun (WGS) entry which is preliminary data.</text>
</comment>
<gene>
    <name evidence="2" type="ORF">DJ70_07760</name>
</gene>
<evidence type="ECO:0000259" key="1">
    <source>
        <dbReference type="Pfam" id="PF12706"/>
    </source>
</evidence>
<keyword evidence="3" id="KW-1185">Reference proteome</keyword>
<dbReference type="Pfam" id="PF12706">
    <property type="entry name" value="Lactamase_B_2"/>
    <property type="match status" value="1"/>
</dbReference>
<feature type="domain" description="Metallo-beta-lactamase" evidence="1">
    <location>
        <begin position="48"/>
        <end position="225"/>
    </location>
</feature>
<dbReference type="AlphaFoldDB" id="A0A256IKW4"/>
<evidence type="ECO:0000313" key="3">
    <source>
        <dbReference type="Proteomes" id="UP000216308"/>
    </source>
</evidence>
<dbReference type="InterPro" id="IPR036866">
    <property type="entry name" value="RibonucZ/Hydroxyglut_hydro"/>
</dbReference>
<proteinExistence type="predicted"/>